<protein>
    <submittedName>
        <fullName evidence="2">ABC transporter, ATP-binding protein</fullName>
    </submittedName>
</protein>
<organism evidence="2 3">
    <name type="scientific">Lactobacillus iners LactinV 01V1-a</name>
    <dbReference type="NCBI Taxonomy" id="879297"/>
    <lineage>
        <taxon>Bacteria</taxon>
        <taxon>Bacillati</taxon>
        <taxon>Bacillota</taxon>
        <taxon>Bacilli</taxon>
        <taxon>Lactobacillales</taxon>
        <taxon>Lactobacillaceae</taxon>
        <taxon>Lactobacillus</taxon>
    </lineage>
</organism>
<evidence type="ECO:0000259" key="1">
    <source>
        <dbReference type="Pfam" id="PF00005"/>
    </source>
</evidence>
<dbReference type="InterPro" id="IPR039421">
    <property type="entry name" value="Type_1_exporter"/>
</dbReference>
<feature type="domain" description="ABC transporter" evidence="1">
    <location>
        <begin position="7"/>
        <end position="62"/>
    </location>
</feature>
<proteinExistence type="predicted"/>
<evidence type="ECO:0000313" key="3">
    <source>
        <dbReference type="Proteomes" id="UP000003648"/>
    </source>
</evidence>
<dbReference type="GO" id="GO:0015421">
    <property type="term" value="F:ABC-type oligopeptide transporter activity"/>
    <property type="evidence" value="ECO:0007669"/>
    <property type="project" value="TreeGrafter"/>
</dbReference>
<dbReference type="Gene3D" id="3.40.50.300">
    <property type="entry name" value="P-loop containing nucleotide triphosphate hydrolases"/>
    <property type="match status" value="1"/>
</dbReference>
<dbReference type="PANTHER" id="PTHR43394:SF1">
    <property type="entry name" value="ATP-BINDING CASSETTE SUB-FAMILY B MEMBER 10, MITOCHONDRIAL"/>
    <property type="match status" value="1"/>
</dbReference>
<dbReference type="AlphaFoldDB" id="E1NUY5"/>
<evidence type="ECO:0000313" key="2">
    <source>
        <dbReference type="EMBL" id="EFO70075.1"/>
    </source>
</evidence>
<sequence>MDEIQAAAKKAGLHDDIMAMPEQYETIVGEKGVSLSGGQRQRMSIARALLKDSRVLILDDALSAVDAKTEGIILHNLKAEMHDKTALIASHKLSSVMDADLILVLKHGQIVEQGVHDELLKKKGWYAKMWERQELQSKVGENIDE</sequence>
<reference evidence="2 3" key="1">
    <citation type="submission" date="2010-09" db="EMBL/GenBank/DDBJ databases">
        <authorList>
            <person name="Durkin A.S."/>
            <person name="Madupu R."/>
            <person name="Torralba M."/>
            <person name="Gillis M."/>
            <person name="Methe B."/>
            <person name="Sutton G."/>
            <person name="Nelson K.E."/>
        </authorList>
    </citation>
    <scope>NUCLEOTIDE SEQUENCE [LARGE SCALE GENOMIC DNA]</scope>
    <source>
        <strain evidence="2 3">LactinV 01V1-a</strain>
    </source>
</reference>
<keyword evidence="2" id="KW-0547">Nucleotide-binding</keyword>
<keyword evidence="2" id="KW-0067">ATP-binding</keyword>
<dbReference type="EMBL" id="AEHQ01000083">
    <property type="protein sequence ID" value="EFO70075.1"/>
    <property type="molecule type" value="Genomic_DNA"/>
</dbReference>
<comment type="caution">
    <text evidence="2">The sequence shown here is derived from an EMBL/GenBank/DDBJ whole genome shotgun (WGS) entry which is preliminary data.</text>
</comment>
<dbReference type="InterPro" id="IPR027417">
    <property type="entry name" value="P-loop_NTPase"/>
</dbReference>
<dbReference type="Proteomes" id="UP000003648">
    <property type="component" value="Unassembled WGS sequence"/>
</dbReference>
<name>E1NUY5_9LACO</name>
<dbReference type="InterPro" id="IPR003439">
    <property type="entry name" value="ABC_transporter-like_ATP-bd"/>
</dbReference>
<dbReference type="GO" id="GO:0016887">
    <property type="term" value="F:ATP hydrolysis activity"/>
    <property type="evidence" value="ECO:0007669"/>
    <property type="project" value="InterPro"/>
</dbReference>
<accession>E1NUY5</accession>
<dbReference type="Pfam" id="PF00005">
    <property type="entry name" value="ABC_tran"/>
    <property type="match status" value="1"/>
</dbReference>
<dbReference type="SUPFAM" id="SSF52540">
    <property type="entry name" value="P-loop containing nucleoside triphosphate hydrolases"/>
    <property type="match status" value="1"/>
</dbReference>
<dbReference type="PANTHER" id="PTHR43394">
    <property type="entry name" value="ATP-DEPENDENT PERMEASE MDL1, MITOCHONDRIAL"/>
    <property type="match status" value="1"/>
</dbReference>
<dbReference type="GO" id="GO:0005524">
    <property type="term" value="F:ATP binding"/>
    <property type="evidence" value="ECO:0007669"/>
    <property type="project" value="UniProtKB-KW"/>
</dbReference>
<gene>
    <name evidence="2" type="ORF">HMPREF9211_0212</name>
</gene>